<protein>
    <recommendedName>
        <fullName evidence="11">Flagellar L-ring protein</fullName>
    </recommendedName>
    <alternativeName>
        <fullName evidence="11">Basal body L-ring protein</fullName>
    </alternativeName>
</protein>
<gene>
    <name evidence="11" type="primary">flgH</name>
    <name evidence="14" type="ORF">HNQ60_003082</name>
</gene>
<evidence type="ECO:0000256" key="3">
    <source>
        <dbReference type="ARBA" id="ARBA00006929"/>
    </source>
</evidence>
<reference evidence="14 15" key="1">
    <citation type="submission" date="2020-08" db="EMBL/GenBank/DDBJ databases">
        <title>Genomic Encyclopedia of Type Strains, Phase IV (KMG-IV): sequencing the most valuable type-strain genomes for metagenomic binning, comparative biology and taxonomic classification.</title>
        <authorList>
            <person name="Goeker M."/>
        </authorList>
    </citation>
    <scope>NUCLEOTIDE SEQUENCE [LARGE SCALE GENOMIC DNA]</scope>
    <source>
        <strain evidence="14 15">DSM 26723</strain>
    </source>
</reference>
<comment type="subunit">
    <text evidence="4 11">The basal body constitutes a major portion of the flagellar organelle and consists of four rings (L,P,S, and M) mounted on a central rod.</text>
</comment>
<dbReference type="Proteomes" id="UP000588068">
    <property type="component" value="Unassembled WGS sequence"/>
</dbReference>
<evidence type="ECO:0000256" key="8">
    <source>
        <dbReference type="ARBA" id="ARBA00023143"/>
    </source>
</evidence>
<evidence type="ECO:0000256" key="5">
    <source>
        <dbReference type="ARBA" id="ARBA00022729"/>
    </source>
</evidence>
<keyword evidence="6 11" id="KW-0472">Membrane</keyword>
<keyword evidence="5 13" id="KW-0732">Signal</keyword>
<keyword evidence="10" id="KW-0449">Lipoprotein</keyword>
<evidence type="ECO:0000256" key="4">
    <source>
        <dbReference type="ARBA" id="ARBA00011439"/>
    </source>
</evidence>
<evidence type="ECO:0000256" key="1">
    <source>
        <dbReference type="ARBA" id="ARBA00002591"/>
    </source>
</evidence>
<sequence>MSVKQKIGSRTARRGLPLSTIRHLILVAGACALSACVSAPPEPDYKATWPEPPPSATAGNGAIFQAGHDVALFENSVARRVGDTLTIRLNESTNASKSSSTSTKKSSSATLPGPTVAGRPVTVNGVPVLEMGMDNETEFDGQGDSRQSNRLQGDLSVTVAQRLPNGNLLVRGQKWIAINQGQEYVRIQGIVRPIDIDPDNSISSLKVADAQISYGAKGALADANKPGLLARFFNAPWMPF</sequence>
<accession>A0A841HLU5</accession>
<evidence type="ECO:0000313" key="15">
    <source>
        <dbReference type="Proteomes" id="UP000588068"/>
    </source>
</evidence>
<dbReference type="GO" id="GO:0009427">
    <property type="term" value="C:bacterial-type flagellum basal body, distal rod, L ring"/>
    <property type="evidence" value="ECO:0007669"/>
    <property type="project" value="InterPro"/>
</dbReference>
<dbReference type="GO" id="GO:0009279">
    <property type="term" value="C:cell outer membrane"/>
    <property type="evidence" value="ECO:0007669"/>
    <property type="project" value="UniProtKB-SubCell"/>
</dbReference>
<name>A0A841HLU5_9GAMM</name>
<dbReference type="PANTHER" id="PTHR34933:SF1">
    <property type="entry name" value="FLAGELLAR L-RING PROTEIN"/>
    <property type="match status" value="1"/>
</dbReference>
<comment type="caution">
    <text evidence="14">The sequence shown here is derived from an EMBL/GenBank/DDBJ whole genome shotgun (WGS) entry which is preliminary data.</text>
</comment>
<dbReference type="RefSeq" id="WP_184333246.1">
    <property type="nucleotide sequence ID" value="NZ_JACHHZ010000003.1"/>
</dbReference>
<keyword evidence="9 11" id="KW-0998">Cell outer membrane</keyword>
<dbReference type="InterPro" id="IPR000527">
    <property type="entry name" value="Flag_Lring"/>
</dbReference>
<dbReference type="GO" id="GO:0003774">
    <property type="term" value="F:cytoskeletal motor activity"/>
    <property type="evidence" value="ECO:0007669"/>
    <property type="project" value="InterPro"/>
</dbReference>
<keyword evidence="8 11" id="KW-0975">Bacterial flagellum</keyword>
<evidence type="ECO:0000256" key="9">
    <source>
        <dbReference type="ARBA" id="ARBA00023237"/>
    </source>
</evidence>
<keyword evidence="14" id="KW-0969">Cilium</keyword>
<feature type="chain" id="PRO_5033041553" description="Flagellar L-ring protein" evidence="13">
    <location>
        <begin position="40"/>
        <end position="240"/>
    </location>
</feature>
<keyword evidence="15" id="KW-1185">Reference proteome</keyword>
<dbReference type="HAMAP" id="MF_00415">
    <property type="entry name" value="FlgH"/>
    <property type="match status" value="1"/>
</dbReference>
<proteinExistence type="inferred from homology"/>
<dbReference type="GO" id="GO:0071973">
    <property type="term" value="P:bacterial-type flagellum-dependent cell motility"/>
    <property type="evidence" value="ECO:0007669"/>
    <property type="project" value="InterPro"/>
</dbReference>
<evidence type="ECO:0000256" key="6">
    <source>
        <dbReference type="ARBA" id="ARBA00023136"/>
    </source>
</evidence>
<feature type="compositionally biased region" description="Low complexity" evidence="12">
    <location>
        <begin position="92"/>
        <end position="110"/>
    </location>
</feature>
<evidence type="ECO:0000256" key="10">
    <source>
        <dbReference type="ARBA" id="ARBA00023288"/>
    </source>
</evidence>
<dbReference type="NCBIfam" id="NF001304">
    <property type="entry name" value="PRK00249.1-4"/>
    <property type="match status" value="1"/>
</dbReference>
<comment type="subcellular location">
    <subcellularLocation>
        <location evidence="11">Cell outer membrane</location>
    </subcellularLocation>
    <subcellularLocation>
        <location evidence="11">Bacterial flagellum basal body</location>
    </subcellularLocation>
    <subcellularLocation>
        <location evidence="2">Membrane</location>
        <topology evidence="2">Lipid-anchor</topology>
    </subcellularLocation>
</comment>
<comment type="similarity">
    <text evidence="3 11">Belongs to the FlgH family.</text>
</comment>
<evidence type="ECO:0000256" key="7">
    <source>
        <dbReference type="ARBA" id="ARBA00023139"/>
    </source>
</evidence>
<dbReference type="AlphaFoldDB" id="A0A841HLU5"/>
<feature type="region of interest" description="Disordered" evidence="12">
    <location>
        <begin position="92"/>
        <end position="121"/>
    </location>
</feature>
<feature type="signal peptide" evidence="13">
    <location>
        <begin position="1"/>
        <end position="39"/>
    </location>
</feature>
<comment type="function">
    <text evidence="1 11">Assembles around the rod to form the L-ring and probably protects the motor/basal body from shearing forces during rotation.</text>
</comment>
<keyword evidence="7" id="KW-0564">Palmitate</keyword>
<evidence type="ECO:0000256" key="13">
    <source>
        <dbReference type="SAM" id="SignalP"/>
    </source>
</evidence>
<dbReference type="PANTHER" id="PTHR34933">
    <property type="entry name" value="FLAGELLAR L-RING PROTEIN"/>
    <property type="match status" value="1"/>
</dbReference>
<evidence type="ECO:0000256" key="11">
    <source>
        <dbReference type="HAMAP-Rule" id="MF_00415"/>
    </source>
</evidence>
<dbReference type="PRINTS" id="PR01008">
    <property type="entry name" value="FLGLRINGFLGH"/>
</dbReference>
<dbReference type="EMBL" id="JACHHZ010000003">
    <property type="protein sequence ID" value="MBB6094201.1"/>
    <property type="molecule type" value="Genomic_DNA"/>
</dbReference>
<dbReference type="Pfam" id="PF02107">
    <property type="entry name" value="FlgH"/>
    <property type="match status" value="1"/>
</dbReference>
<organism evidence="14 15">
    <name type="scientific">Povalibacter uvarum</name>
    <dbReference type="NCBI Taxonomy" id="732238"/>
    <lineage>
        <taxon>Bacteria</taxon>
        <taxon>Pseudomonadati</taxon>
        <taxon>Pseudomonadota</taxon>
        <taxon>Gammaproteobacteria</taxon>
        <taxon>Steroidobacterales</taxon>
        <taxon>Steroidobacteraceae</taxon>
        <taxon>Povalibacter</taxon>
    </lineage>
</organism>
<keyword evidence="14" id="KW-0282">Flagellum</keyword>
<evidence type="ECO:0000256" key="2">
    <source>
        <dbReference type="ARBA" id="ARBA00004635"/>
    </source>
</evidence>
<evidence type="ECO:0000313" key="14">
    <source>
        <dbReference type="EMBL" id="MBB6094201.1"/>
    </source>
</evidence>
<evidence type="ECO:0000256" key="12">
    <source>
        <dbReference type="SAM" id="MobiDB-lite"/>
    </source>
</evidence>
<keyword evidence="14" id="KW-0966">Cell projection</keyword>